<dbReference type="GO" id="GO:0016853">
    <property type="term" value="F:isomerase activity"/>
    <property type="evidence" value="ECO:0007669"/>
    <property type="project" value="UniProtKB-KW"/>
</dbReference>
<comment type="caution">
    <text evidence="2">The sequence shown here is derived from an EMBL/GenBank/DDBJ whole genome shotgun (WGS) entry which is preliminary data.</text>
</comment>
<sequence>MSIKLSQMRLKLKNTLQDMLVTKEENQKERNGEVKNTLQDMLVTDEGNQKDTNDDRAVLPWNSNPPPTQLDPESVTKTKKKRKRSNERENGAKPERKRKERADKKFPQTYGDSHNNAIKEEEGKQDEDKSTSLDPVVSVQEEQNQKQQRFVTLNVDQSFEESHSKKKMKRKRRNEENKESRTRESMEASNGINA</sequence>
<feature type="region of interest" description="Disordered" evidence="1">
    <location>
        <begin position="21"/>
        <end position="194"/>
    </location>
</feature>
<feature type="compositionally biased region" description="Polar residues" evidence="1">
    <location>
        <begin position="140"/>
        <end position="157"/>
    </location>
</feature>
<dbReference type="Proteomes" id="UP001151752">
    <property type="component" value="Chromosome 7"/>
</dbReference>
<feature type="compositionally biased region" description="Basic and acidic residues" evidence="1">
    <location>
        <begin position="117"/>
        <end position="131"/>
    </location>
</feature>
<proteinExistence type="predicted"/>
<evidence type="ECO:0000313" key="2">
    <source>
        <dbReference type="EMBL" id="KAJ6732629.1"/>
    </source>
</evidence>
<dbReference type="AlphaFoldDB" id="A0A9Q0ZFH9"/>
<dbReference type="EMBL" id="JAPFFM010000011">
    <property type="protein sequence ID" value="KAJ6732629.1"/>
    <property type="molecule type" value="Genomic_DNA"/>
</dbReference>
<evidence type="ECO:0000313" key="3">
    <source>
        <dbReference type="Proteomes" id="UP001151752"/>
    </source>
</evidence>
<feature type="compositionally biased region" description="Basic and acidic residues" evidence="1">
    <location>
        <begin position="21"/>
        <end position="33"/>
    </location>
</feature>
<name>A0A9Q0ZFH9_9ROSI</name>
<reference evidence="2" key="1">
    <citation type="submission" date="2022-11" db="EMBL/GenBank/DDBJ databases">
        <authorList>
            <person name="Hyden B.L."/>
            <person name="Feng K."/>
            <person name="Yates T."/>
            <person name="Jawdy S."/>
            <person name="Smart L.B."/>
            <person name="Muchero W."/>
        </authorList>
    </citation>
    <scope>NUCLEOTIDE SEQUENCE</scope>
    <source>
        <tissue evidence="2">Shoot tip</tissue>
    </source>
</reference>
<keyword evidence="2" id="KW-0413">Isomerase</keyword>
<organism evidence="2 3">
    <name type="scientific">Salix koriyanagi</name>
    <dbReference type="NCBI Taxonomy" id="2511006"/>
    <lineage>
        <taxon>Eukaryota</taxon>
        <taxon>Viridiplantae</taxon>
        <taxon>Streptophyta</taxon>
        <taxon>Embryophyta</taxon>
        <taxon>Tracheophyta</taxon>
        <taxon>Spermatophyta</taxon>
        <taxon>Magnoliopsida</taxon>
        <taxon>eudicotyledons</taxon>
        <taxon>Gunneridae</taxon>
        <taxon>Pentapetalae</taxon>
        <taxon>rosids</taxon>
        <taxon>fabids</taxon>
        <taxon>Malpighiales</taxon>
        <taxon>Salicaceae</taxon>
        <taxon>Saliceae</taxon>
        <taxon>Salix</taxon>
    </lineage>
</organism>
<accession>A0A9Q0ZFH9</accession>
<reference evidence="2" key="2">
    <citation type="journal article" date="2023" name="Int. J. Mol. Sci.">
        <title>De Novo Assembly and Annotation of 11 Diverse Shrub Willow (Salix) Genomes Reveals Novel Gene Organization in Sex-Linked Regions.</title>
        <authorList>
            <person name="Hyden B."/>
            <person name="Feng K."/>
            <person name="Yates T.B."/>
            <person name="Jawdy S."/>
            <person name="Cereghino C."/>
            <person name="Smart L.B."/>
            <person name="Muchero W."/>
        </authorList>
    </citation>
    <scope>NUCLEOTIDE SEQUENCE</scope>
    <source>
        <tissue evidence="2">Shoot tip</tissue>
    </source>
</reference>
<protein>
    <submittedName>
        <fullName evidence="2">PEPTIDYL-PROLYL CIS-TRANS ISOMERASE FKBP53-LIKE</fullName>
    </submittedName>
</protein>
<gene>
    <name evidence="2" type="ORF">OIU74_004556</name>
</gene>
<evidence type="ECO:0000256" key="1">
    <source>
        <dbReference type="SAM" id="MobiDB-lite"/>
    </source>
</evidence>
<feature type="compositionally biased region" description="Basic and acidic residues" evidence="1">
    <location>
        <begin position="173"/>
        <end position="186"/>
    </location>
</feature>
<feature type="compositionally biased region" description="Basic and acidic residues" evidence="1">
    <location>
        <begin position="47"/>
        <end position="57"/>
    </location>
</feature>
<keyword evidence="3" id="KW-1185">Reference proteome</keyword>